<dbReference type="Pfam" id="PF00041">
    <property type="entry name" value="fn3"/>
    <property type="match status" value="1"/>
</dbReference>
<dbReference type="Gene3D" id="2.60.120.290">
    <property type="entry name" value="Spermadhesin, CUB domain"/>
    <property type="match status" value="1"/>
</dbReference>
<dbReference type="SMART" id="SM00042">
    <property type="entry name" value="CUB"/>
    <property type="match status" value="1"/>
</dbReference>
<dbReference type="PANTHER" id="PTHR11905:SF159">
    <property type="entry name" value="ADAM METALLOPROTEASE"/>
    <property type="match status" value="1"/>
</dbReference>
<dbReference type="Gene3D" id="3.40.390.10">
    <property type="entry name" value="Collagenase (Catalytic Domain)"/>
    <property type="match status" value="1"/>
</dbReference>
<dbReference type="NCBIfam" id="TIGR04183">
    <property type="entry name" value="Por_Secre_tail"/>
    <property type="match status" value="1"/>
</dbReference>
<dbReference type="Pfam" id="PF18962">
    <property type="entry name" value="Por_Secre_tail"/>
    <property type="match status" value="1"/>
</dbReference>
<keyword evidence="7" id="KW-1185">Reference proteome</keyword>
<dbReference type="STRING" id="1128970.SAMN04487935_0876"/>
<organism evidence="6 7">
    <name type="scientific">Flavobacterium noncentrifugens</name>
    <dbReference type="NCBI Taxonomy" id="1128970"/>
    <lineage>
        <taxon>Bacteria</taxon>
        <taxon>Pseudomonadati</taxon>
        <taxon>Bacteroidota</taxon>
        <taxon>Flavobacteriia</taxon>
        <taxon>Flavobacteriales</taxon>
        <taxon>Flavobacteriaceae</taxon>
        <taxon>Flavobacterium</taxon>
    </lineage>
</organism>
<dbReference type="PROSITE" id="PS50215">
    <property type="entry name" value="ADAM_MEPRO"/>
    <property type="match status" value="1"/>
</dbReference>
<dbReference type="InterPro" id="IPR035914">
    <property type="entry name" value="Sperma_CUB_dom_sf"/>
</dbReference>
<dbReference type="InterPro" id="IPR013783">
    <property type="entry name" value="Ig-like_fold"/>
</dbReference>
<evidence type="ECO:0000313" key="6">
    <source>
        <dbReference type="EMBL" id="SDJ37971.1"/>
    </source>
</evidence>
<dbReference type="AlphaFoldDB" id="A0A1G8T964"/>
<evidence type="ECO:0000313" key="7">
    <source>
        <dbReference type="Proteomes" id="UP000199580"/>
    </source>
</evidence>
<dbReference type="Proteomes" id="UP000199580">
    <property type="component" value="Unassembled WGS sequence"/>
</dbReference>
<name>A0A1G8T964_9FLAO</name>
<accession>A0A1G8T964</accession>
<protein>
    <submittedName>
        <fullName evidence="6">Por secretion system C-terminal sorting domain-containing protein</fullName>
    </submittedName>
</protein>
<dbReference type="Pfam" id="PF13688">
    <property type="entry name" value="Reprolysin_5"/>
    <property type="match status" value="1"/>
</dbReference>
<evidence type="ECO:0000259" key="5">
    <source>
        <dbReference type="PROSITE" id="PS50853"/>
    </source>
</evidence>
<sequence>MKRIITIVVLFVSIGIFAQRNVAKKVNDLISNNASFQQLSLFSTATAIENEEIKKVVENATYAKLNTTVLAEAMLHKYENIELLLPYQGRNITVQLYQVNIFAEGFHLDTNENKAVSYNPGIYYRGIVKGDADSVVSFSLFNDEVNGVVSADGINNLVIGKLVKKGNTLDYIIYSDSNLKVANTFNCATKEESSKEISVETKTQGTLSAKCVTIFLEIDHDLYERNDSNTTTTNNWATAVFNNIQTLYSNDGISISLKSVYIWTTEDPYSGSDSSDYLFQFHNNTCVFDGDLGQLLGIDPGGLGGVAVGINGFCTQSNFSYTDVNFEFATVPVFSWTIEATTHEFGHLMGSQHTHGCWWNGNNTAIDGCGSSVGYVEGNCEQGPIPSITEKGTIMSYCHLLNNVGIKLSNGFGPQPAARILSNVNNAGCLGPNCNNTCINTVCSVTVSNVTSSTATVNWSETNASTTSWQLSIIPFNSPTDNWTTVNSATFNVADLLPNTFYRARISPDCGATFTAPSSEALFLTSAAYCNGIVMTDTGGASGNYQDDQSYVRTIIPNLPAKKIKLTFTAFSLENDFDYLYLYDGNSTSANDLSNGGFTGSQNPGSFTSTAADGSLTLKFYSDGGVVDDGYVANVACEQRLATEDFAQNIDFTYYPNPTNGSLNIVSTTAMSELAVYNLAGQMLYNNKINGLNAKVDMSAYAVGTYFFKLKFNEKEVNFKIQKN</sequence>
<dbReference type="SUPFAM" id="SSF49854">
    <property type="entry name" value="Spermadhesin, CUB domain"/>
    <property type="match status" value="1"/>
</dbReference>
<dbReference type="CDD" id="cd00041">
    <property type="entry name" value="CUB"/>
    <property type="match status" value="1"/>
</dbReference>
<feature type="domain" description="Fibronectin type-III" evidence="5">
    <location>
        <begin position="441"/>
        <end position="528"/>
    </location>
</feature>
<proteinExistence type="predicted"/>
<evidence type="ECO:0000256" key="2">
    <source>
        <dbReference type="ARBA" id="ARBA00023157"/>
    </source>
</evidence>
<dbReference type="PROSITE" id="PS50853">
    <property type="entry name" value="FN3"/>
    <property type="match status" value="1"/>
</dbReference>
<keyword evidence="1" id="KW-0732">Signal</keyword>
<dbReference type="SUPFAM" id="SSF55486">
    <property type="entry name" value="Metalloproteases ('zincins'), catalytic domain"/>
    <property type="match status" value="1"/>
</dbReference>
<reference evidence="6 7" key="1">
    <citation type="submission" date="2016-10" db="EMBL/GenBank/DDBJ databases">
        <authorList>
            <person name="de Groot N.N."/>
        </authorList>
    </citation>
    <scope>NUCLEOTIDE SEQUENCE [LARGE SCALE GENOMIC DNA]</scope>
    <source>
        <strain evidence="6 7">CGMCC 1.10076</strain>
    </source>
</reference>
<dbReference type="InterPro" id="IPR003961">
    <property type="entry name" value="FN3_dom"/>
</dbReference>
<feature type="domain" description="Peptidase M12B" evidence="4">
    <location>
        <begin position="210"/>
        <end position="398"/>
    </location>
</feature>
<dbReference type="InterPro" id="IPR001590">
    <property type="entry name" value="Peptidase_M12B"/>
</dbReference>
<dbReference type="InterPro" id="IPR000859">
    <property type="entry name" value="CUB_dom"/>
</dbReference>
<dbReference type="GO" id="GO:0004222">
    <property type="term" value="F:metalloendopeptidase activity"/>
    <property type="evidence" value="ECO:0007669"/>
    <property type="project" value="InterPro"/>
</dbReference>
<dbReference type="OrthoDB" id="1182309at2"/>
<dbReference type="EMBL" id="FNEZ01000001">
    <property type="protein sequence ID" value="SDJ37971.1"/>
    <property type="molecule type" value="Genomic_DNA"/>
</dbReference>
<dbReference type="RefSeq" id="WP_091392124.1">
    <property type="nucleotide sequence ID" value="NZ_BKAI01000002.1"/>
</dbReference>
<dbReference type="SUPFAM" id="SSF49265">
    <property type="entry name" value="Fibronectin type III"/>
    <property type="match status" value="1"/>
</dbReference>
<evidence type="ECO:0000259" key="4">
    <source>
        <dbReference type="PROSITE" id="PS50215"/>
    </source>
</evidence>
<dbReference type="PROSITE" id="PS01180">
    <property type="entry name" value="CUB"/>
    <property type="match status" value="1"/>
</dbReference>
<keyword evidence="2" id="KW-1015">Disulfide bond</keyword>
<evidence type="ECO:0000256" key="1">
    <source>
        <dbReference type="ARBA" id="ARBA00022729"/>
    </source>
</evidence>
<feature type="domain" description="CUB" evidence="3">
    <location>
        <begin position="510"/>
        <end position="638"/>
    </location>
</feature>
<dbReference type="InterPro" id="IPR036116">
    <property type="entry name" value="FN3_sf"/>
</dbReference>
<dbReference type="PANTHER" id="PTHR11905">
    <property type="entry name" value="ADAM A DISINTEGRIN AND METALLOPROTEASE DOMAIN"/>
    <property type="match status" value="1"/>
</dbReference>
<dbReference type="Gene3D" id="2.60.40.10">
    <property type="entry name" value="Immunoglobulins"/>
    <property type="match status" value="1"/>
</dbReference>
<evidence type="ECO:0000259" key="3">
    <source>
        <dbReference type="PROSITE" id="PS01180"/>
    </source>
</evidence>
<gene>
    <name evidence="6" type="ORF">SAMN04487935_0876</name>
</gene>
<dbReference type="CDD" id="cd00063">
    <property type="entry name" value="FN3"/>
    <property type="match status" value="1"/>
</dbReference>
<dbReference type="GO" id="GO:0006508">
    <property type="term" value="P:proteolysis"/>
    <property type="evidence" value="ECO:0007669"/>
    <property type="project" value="InterPro"/>
</dbReference>
<dbReference type="InterPro" id="IPR026444">
    <property type="entry name" value="Secre_tail"/>
</dbReference>
<dbReference type="InterPro" id="IPR024079">
    <property type="entry name" value="MetalloPept_cat_dom_sf"/>
</dbReference>